<dbReference type="InterPro" id="IPR015421">
    <property type="entry name" value="PyrdxlP-dep_Trfase_major"/>
</dbReference>
<dbReference type="Pfam" id="PF00202">
    <property type="entry name" value="Aminotran_3"/>
    <property type="match status" value="1"/>
</dbReference>
<keyword evidence="3 6" id="KW-0808">Transferase</keyword>
<dbReference type="Gene3D" id="3.40.640.10">
    <property type="entry name" value="Type I PLP-dependent aspartate aminotransferase-like (Major domain)"/>
    <property type="match status" value="1"/>
</dbReference>
<dbReference type="PANTHER" id="PTHR42684:SF1">
    <property type="entry name" value="BETA-ALANINE--PYRUVATE AMINOTRANSFERASE"/>
    <property type="match status" value="1"/>
</dbReference>
<organism evidence="6 7">
    <name type="scientific">Marinobacterium lacunae</name>
    <dbReference type="NCBI Taxonomy" id="1232683"/>
    <lineage>
        <taxon>Bacteria</taxon>
        <taxon>Pseudomonadati</taxon>
        <taxon>Pseudomonadota</taxon>
        <taxon>Gammaproteobacteria</taxon>
        <taxon>Oceanospirillales</taxon>
        <taxon>Oceanospirillaceae</taxon>
        <taxon>Marinobacterium</taxon>
    </lineage>
</organism>
<dbReference type="EC" id="2.6.1.18" evidence="6"/>
<dbReference type="Proteomes" id="UP000028252">
    <property type="component" value="Unassembled WGS sequence"/>
</dbReference>
<dbReference type="STRING" id="1232683.ADIMK_1086"/>
<proteinExistence type="inferred from homology"/>
<evidence type="ECO:0000313" key="7">
    <source>
        <dbReference type="Proteomes" id="UP000028252"/>
    </source>
</evidence>
<dbReference type="GO" id="GO:0004015">
    <property type="term" value="F:adenosylmethionine-8-amino-7-oxononanoate transaminase activity"/>
    <property type="evidence" value="ECO:0007669"/>
    <property type="project" value="TreeGrafter"/>
</dbReference>
<dbReference type="InterPro" id="IPR015424">
    <property type="entry name" value="PyrdxlP-dep_Trfase"/>
</dbReference>
<comment type="caution">
    <text evidence="6">The sequence shown here is derived from an EMBL/GenBank/DDBJ whole genome shotgun (WGS) entry which is preliminary data.</text>
</comment>
<keyword evidence="4 5" id="KW-0663">Pyridoxal phosphate</keyword>
<dbReference type="AlphaFoldDB" id="A0A081G1H8"/>
<dbReference type="GO" id="GO:0030170">
    <property type="term" value="F:pyridoxal phosphate binding"/>
    <property type="evidence" value="ECO:0007669"/>
    <property type="project" value="InterPro"/>
</dbReference>
<name>A0A081G1H8_9GAMM</name>
<dbReference type="InterPro" id="IPR005814">
    <property type="entry name" value="Aminotrans_3"/>
</dbReference>
<dbReference type="GO" id="GO:0009102">
    <property type="term" value="P:biotin biosynthetic process"/>
    <property type="evidence" value="ECO:0007669"/>
    <property type="project" value="TreeGrafter"/>
</dbReference>
<dbReference type="CDD" id="cd00610">
    <property type="entry name" value="OAT_like"/>
    <property type="match status" value="1"/>
</dbReference>
<keyword evidence="2 6" id="KW-0032">Aminotransferase</keyword>
<dbReference type="PATRIC" id="fig|1232683.4.peg.1076"/>
<evidence type="ECO:0000256" key="3">
    <source>
        <dbReference type="ARBA" id="ARBA00022679"/>
    </source>
</evidence>
<dbReference type="EMBL" id="JMQN01000015">
    <property type="protein sequence ID" value="KEA64633.1"/>
    <property type="molecule type" value="Genomic_DNA"/>
</dbReference>
<dbReference type="eggNOG" id="COG0161">
    <property type="taxonomic scope" value="Bacteria"/>
</dbReference>
<protein>
    <submittedName>
        <fullName evidence="6">Omega-amino acid--pyruvate aminotransferase</fullName>
        <ecNumber evidence="6">2.6.1.18</ecNumber>
    </submittedName>
</protein>
<dbReference type="GO" id="GO:0016223">
    <property type="term" value="F:beta-alanine:pyruvate transaminase activity"/>
    <property type="evidence" value="ECO:0007669"/>
    <property type="project" value="UniProtKB-EC"/>
</dbReference>
<sequence length="432" mass="47174">MDHFWMPFTANRAFKAAPRIIERAEGMWLYSDDGRKILDATGGLWCVNAGHGRQKIADAIAQQAMKLDYSSPFNLGHDIGFEFAERLVKYTPENLNRVFFTNSGSEAVESALKIALAYQNARGKKGKYRFIGREKAYHGVNFGGISVGGLTYNRKGFGPLLPVDHLPHTLDLKRNAFSKGLPEQGIERADELENLLQFHDPDSIAAVIVEPVSGAGGVILPPIGYLKKLRELCTKHDVLLIFDEVITGWGRLGASFASNRFEVEPDMITSAKGITNGTVPLGAVFVRDEICDTVINAGAEGAIEFFHGYTYSAHPIACAAGLATMDIYDEEGLLERASGEIGDYWQSSLHSLNGEPGIVDVRNYGLIGAVQFAAPDGSLVGSKIMQRCYEKGMSVRAVGDIIAFSPPLTIEKAHIDQIVETLSSIAREMFAR</sequence>
<reference evidence="6 7" key="1">
    <citation type="submission" date="2014-04" db="EMBL/GenBank/DDBJ databases">
        <title>Marinobacterium kochiensis sp. nov., isolated from sediment sample collected from Kochi backwaters in Kerala, India.</title>
        <authorList>
            <person name="Singh A."/>
            <person name="Pinnaka A.K."/>
        </authorList>
    </citation>
    <scope>NUCLEOTIDE SEQUENCE [LARGE SCALE GENOMIC DNA]</scope>
    <source>
        <strain evidence="6 7">AK27</strain>
    </source>
</reference>
<keyword evidence="6" id="KW-0670">Pyruvate</keyword>
<evidence type="ECO:0000313" key="6">
    <source>
        <dbReference type="EMBL" id="KEA64633.1"/>
    </source>
</evidence>
<evidence type="ECO:0000256" key="5">
    <source>
        <dbReference type="RuleBase" id="RU003560"/>
    </source>
</evidence>
<dbReference type="FunFam" id="3.40.640.10:FF:000014">
    <property type="entry name" value="Adenosylmethionine-8-amino-7-oxononanoate aminotransferase, probable"/>
    <property type="match status" value="1"/>
</dbReference>
<evidence type="ECO:0000256" key="1">
    <source>
        <dbReference type="ARBA" id="ARBA00008954"/>
    </source>
</evidence>
<dbReference type="InterPro" id="IPR015422">
    <property type="entry name" value="PyrdxlP-dep_Trfase_small"/>
</dbReference>
<dbReference type="SUPFAM" id="SSF53383">
    <property type="entry name" value="PLP-dependent transferases"/>
    <property type="match status" value="1"/>
</dbReference>
<keyword evidence="7" id="KW-1185">Reference proteome</keyword>
<dbReference type="PIRSF" id="PIRSF000521">
    <property type="entry name" value="Transaminase_4ab_Lys_Orn"/>
    <property type="match status" value="1"/>
</dbReference>
<evidence type="ECO:0000256" key="2">
    <source>
        <dbReference type="ARBA" id="ARBA00022576"/>
    </source>
</evidence>
<dbReference type="PANTHER" id="PTHR42684">
    <property type="entry name" value="ADENOSYLMETHIONINE-8-AMINO-7-OXONONANOATE AMINOTRANSFERASE"/>
    <property type="match status" value="1"/>
</dbReference>
<evidence type="ECO:0000256" key="4">
    <source>
        <dbReference type="ARBA" id="ARBA00022898"/>
    </source>
</evidence>
<accession>A0A081G1H8</accession>
<dbReference type="Gene3D" id="3.90.1150.10">
    <property type="entry name" value="Aspartate Aminotransferase, domain 1"/>
    <property type="match status" value="1"/>
</dbReference>
<gene>
    <name evidence="6" type="ORF">ADIMK_1086</name>
</gene>
<comment type="similarity">
    <text evidence="1 5">Belongs to the class-III pyridoxal-phosphate-dependent aminotransferase family.</text>
</comment>